<accession>A0ABR4MZD5</accession>
<comment type="caution">
    <text evidence="10">The sequence shown here is derived from an EMBL/GenBank/DDBJ whole genome shotgun (WGS) entry which is preliminary data.</text>
</comment>
<name>A0ABR4MZD5_9FUNG</name>
<feature type="transmembrane region" description="Helical" evidence="8">
    <location>
        <begin position="157"/>
        <end position="178"/>
    </location>
</feature>
<dbReference type="GO" id="GO:0050291">
    <property type="term" value="F:sphingosine N-acyltransferase activity"/>
    <property type="evidence" value="ECO:0007669"/>
    <property type="project" value="UniProtKB-EC"/>
</dbReference>
<keyword evidence="10" id="KW-0012">Acyltransferase</keyword>
<reference evidence="10 11" key="1">
    <citation type="submission" date="2023-09" db="EMBL/GenBank/DDBJ databases">
        <title>Pangenome analysis of Batrachochytrium dendrobatidis and related Chytrids.</title>
        <authorList>
            <person name="Yacoub M.N."/>
            <person name="Stajich J.E."/>
            <person name="James T.Y."/>
        </authorList>
    </citation>
    <scope>NUCLEOTIDE SEQUENCE [LARGE SCALE GENOMIC DNA]</scope>
    <source>
        <strain evidence="10 11">JEL0888</strain>
    </source>
</reference>
<evidence type="ECO:0000256" key="4">
    <source>
        <dbReference type="ARBA" id="ARBA00022989"/>
    </source>
</evidence>
<organism evidence="10 11">
    <name type="scientific">Polyrhizophydium stewartii</name>
    <dbReference type="NCBI Taxonomy" id="2732419"/>
    <lineage>
        <taxon>Eukaryota</taxon>
        <taxon>Fungi</taxon>
        <taxon>Fungi incertae sedis</taxon>
        <taxon>Chytridiomycota</taxon>
        <taxon>Chytridiomycota incertae sedis</taxon>
        <taxon>Chytridiomycetes</taxon>
        <taxon>Rhizophydiales</taxon>
        <taxon>Rhizophydiales incertae sedis</taxon>
        <taxon>Polyrhizophydium</taxon>
    </lineage>
</organism>
<dbReference type="PROSITE" id="PS50922">
    <property type="entry name" value="TLC"/>
    <property type="match status" value="1"/>
</dbReference>
<comment type="subcellular location">
    <subcellularLocation>
        <location evidence="1">Membrane</location>
        <topology evidence="1">Multi-pass membrane protein</topology>
    </subcellularLocation>
</comment>
<sequence>MQFPAWLQPINPSAKFPDDLYGILGTLLAWGVFHRAVDFAVKAKYLIPLPTPADDAAPAKSKSKAKKSGRRKSTGGGGGGRKNKRQQRARRDASSDSDTDGTSVQASSAAAAAAAAASGDSASATSSTSSSAATAFVDEVAQVQKLRKKFQLAGWRLMFFSTSFLLGAYTVSGEWWSFSPRNYFLDWPDHPMSPQLKRYYVTGVSGSIYVFLFTFLEKMSFKDKMIMIIHHITTFLLLAFSFYWGFHRIGTIVLTLHDIVDPIMEFAKMNLYTGRKDNADILFGVFAVVFIISRNIVYPFYVVSSVRYYAFFPDGSAMPSYYVHYGFEALLWTLEVLHIYWAYLIVRMAISAVFNKGVSDDVRGDDDEQE</sequence>
<protein>
    <submittedName>
        <fullName evidence="10">Ceramide synthase 5</fullName>
        <ecNumber evidence="10">2.3.1.24</ecNumber>
    </submittedName>
</protein>
<evidence type="ECO:0000313" key="11">
    <source>
        <dbReference type="Proteomes" id="UP001527925"/>
    </source>
</evidence>
<proteinExistence type="inferred from homology"/>
<keyword evidence="10" id="KW-0808">Transferase</keyword>
<feature type="transmembrane region" description="Helical" evidence="8">
    <location>
        <begin position="198"/>
        <end position="216"/>
    </location>
</feature>
<dbReference type="EMBL" id="JADGIZ020000060">
    <property type="protein sequence ID" value="KAL2912643.1"/>
    <property type="molecule type" value="Genomic_DNA"/>
</dbReference>
<feature type="transmembrane region" description="Helical" evidence="8">
    <location>
        <begin position="228"/>
        <end position="246"/>
    </location>
</feature>
<feature type="transmembrane region" description="Helical" evidence="8">
    <location>
        <begin position="20"/>
        <end position="37"/>
    </location>
</feature>
<evidence type="ECO:0000256" key="8">
    <source>
        <dbReference type="SAM" id="Phobius"/>
    </source>
</evidence>
<feature type="domain" description="TLC" evidence="9">
    <location>
        <begin position="148"/>
        <end position="354"/>
    </location>
</feature>
<comment type="similarity">
    <text evidence="2">Belongs to the sphingosine N-acyltransferase family.</text>
</comment>
<keyword evidence="5 6" id="KW-0472">Membrane</keyword>
<keyword evidence="11" id="KW-1185">Reference proteome</keyword>
<dbReference type="Proteomes" id="UP001527925">
    <property type="component" value="Unassembled WGS sequence"/>
</dbReference>
<gene>
    <name evidence="10" type="primary">CERS5</name>
    <name evidence="10" type="ORF">HK105_207859</name>
</gene>
<dbReference type="Pfam" id="PF03798">
    <property type="entry name" value="TRAM_LAG1_CLN8"/>
    <property type="match status" value="1"/>
</dbReference>
<evidence type="ECO:0000256" key="2">
    <source>
        <dbReference type="ARBA" id="ARBA00009808"/>
    </source>
</evidence>
<evidence type="ECO:0000256" key="7">
    <source>
        <dbReference type="SAM" id="MobiDB-lite"/>
    </source>
</evidence>
<evidence type="ECO:0000256" key="6">
    <source>
        <dbReference type="PROSITE-ProRule" id="PRU00205"/>
    </source>
</evidence>
<evidence type="ECO:0000313" key="10">
    <source>
        <dbReference type="EMBL" id="KAL2912643.1"/>
    </source>
</evidence>
<feature type="transmembrane region" description="Helical" evidence="8">
    <location>
        <begin position="281"/>
        <end position="301"/>
    </location>
</feature>
<dbReference type="InterPro" id="IPR016439">
    <property type="entry name" value="Lag1/Lac1-like"/>
</dbReference>
<evidence type="ECO:0000256" key="1">
    <source>
        <dbReference type="ARBA" id="ARBA00004141"/>
    </source>
</evidence>
<dbReference type="PANTHER" id="PTHR12560:SF0">
    <property type="entry name" value="LD18904P"/>
    <property type="match status" value="1"/>
</dbReference>
<dbReference type="InterPro" id="IPR006634">
    <property type="entry name" value="TLC-dom"/>
</dbReference>
<evidence type="ECO:0000259" key="9">
    <source>
        <dbReference type="PROSITE" id="PS50922"/>
    </source>
</evidence>
<dbReference type="EC" id="2.3.1.24" evidence="10"/>
<feature type="transmembrane region" description="Helical" evidence="8">
    <location>
        <begin position="321"/>
        <end position="346"/>
    </location>
</feature>
<keyword evidence="3 6" id="KW-0812">Transmembrane</keyword>
<evidence type="ECO:0000256" key="5">
    <source>
        <dbReference type="ARBA" id="ARBA00023136"/>
    </source>
</evidence>
<evidence type="ECO:0000256" key="3">
    <source>
        <dbReference type="ARBA" id="ARBA00022692"/>
    </source>
</evidence>
<dbReference type="PANTHER" id="PTHR12560">
    <property type="entry name" value="LONGEVITY ASSURANCE FACTOR 1 LAG1"/>
    <property type="match status" value="1"/>
</dbReference>
<feature type="region of interest" description="Disordered" evidence="7">
    <location>
        <begin position="52"/>
        <end position="104"/>
    </location>
</feature>
<keyword evidence="4 8" id="KW-1133">Transmembrane helix</keyword>
<feature type="compositionally biased region" description="Basic residues" evidence="7">
    <location>
        <begin position="61"/>
        <end position="73"/>
    </location>
</feature>
<dbReference type="SMART" id="SM00724">
    <property type="entry name" value="TLC"/>
    <property type="match status" value="1"/>
</dbReference>